<organism evidence="2 3">
    <name type="scientific">Candidatus Woesebacteria bacterium GW2011_GWA2_33_28</name>
    <dbReference type="NCBI Taxonomy" id="1618561"/>
    <lineage>
        <taxon>Bacteria</taxon>
        <taxon>Candidatus Woeseibacteriota</taxon>
    </lineage>
</organism>
<sequence>MKISKLKLQEVKLHKKLAKSYYWVREKNSHYKYFNNLWIEQIQTMLPKKKYQNTLDLGCGTVEFYELIKDKLNSNYLGVDLSPDMLNIGRKKYKNIRLLEADAENLQIKDSTFDLIIGRGIIHHLPEPVKGCEEAYRVLKKGGYFIVSEPYSNIFLKLIRKIYYRLSNHFSDTHKSFSGDELSNLLIKSGFVIKEIGFWGVLSFPFAFPDILPTYKFVPLPIFKLLVQLDKIIVKIPFIKKMAWHIIILCKKR</sequence>
<feature type="domain" description="Methyltransferase type 11" evidence="1">
    <location>
        <begin position="55"/>
        <end position="147"/>
    </location>
</feature>
<evidence type="ECO:0000313" key="3">
    <source>
        <dbReference type="Proteomes" id="UP000033995"/>
    </source>
</evidence>
<gene>
    <name evidence="2" type="ORF">UR38_C0001G0135</name>
</gene>
<dbReference type="GO" id="GO:0008757">
    <property type="term" value="F:S-adenosylmethionine-dependent methyltransferase activity"/>
    <property type="evidence" value="ECO:0007669"/>
    <property type="project" value="InterPro"/>
</dbReference>
<keyword evidence="2" id="KW-0808">Transferase</keyword>
<keyword evidence="2" id="KW-0489">Methyltransferase</keyword>
<dbReference type="Pfam" id="PF08241">
    <property type="entry name" value="Methyltransf_11"/>
    <property type="match status" value="1"/>
</dbReference>
<dbReference type="Proteomes" id="UP000033995">
    <property type="component" value="Unassembled WGS sequence"/>
</dbReference>
<dbReference type="AlphaFoldDB" id="A0A0F9ZVT2"/>
<dbReference type="GO" id="GO:0032259">
    <property type="term" value="P:methylation"/>
    <property type="evidence" value="ECO:0007669"/>
    <property type="project" value="UniProtKB-KW"/>
</dbReference>
<comment type="caution">
    <text evidence="2">The sequence shown here is derived from an EMBL/GenBank/DDBJ whole genome shotgun (WGS) entry which is preliminary data.</text>
</comment>
<evidence type="ECO:0000259" key="1">
    <source>
        <dbReference type="Pfam" id="PF08241"/>
    </source>
</evidence>
<name>A0A0F9ZVT2_9BACT</name>
<dbReference type="Gene3D" id="3.40.50.150">
    <property type="entry name" value="Vaccinia Virus protein VP39"/>
    <property type="match status" value="1"/>
</dbReference>
<accession>A0A0F9ZVT2</accession>
<dbReference type="InterPro" id="IPR029063">
    <property type="entry name" value="SAM-dependent_MTases_sf"/>
</dbReference>
<dbReference type="PANTHER" id="PTHR43591">
    <property type="entry name" value="METHYLTRANSFERASE"/>
    <property type="match status" value="1"/>
</dbReference>
<reference evidence="2 3" key="1">
    <citation type="journal article" date="2015" name="Nature">
        <title>rRNA introns, odd ribosomes, and small enigmatic genomes across a large radiation of phyla.</title>
        <authorList>
            <person name="Brown C.T."/>
            <person name="Hug L.A."/>
            <person name="Thomas B.C."/>
            <person name="Sharon I."/>
            <person name="Castelle C.J."/>
            <person name="Singh A."/>
            <person name="Wilkins M.J."/>
            <person name="Williams K.H."/>
            <person name="Banfield J.F."/>
        </authorList>
    </citation>
    <scope>NUCLEOTIDE SEQUENCE [LARGE SCALE GENOMIC DNA]</scope>
</reference>
<dbReference type="SUPFAM" id="SSF53335">
    <property type="entry name" value="S-adenosyl-L-methionine-dependent methyltransferases"/>
    <property type="match status" value="1"/>
</dbReference>
<dbReference type="CDD" id="cd02440">
    <property type="entry name" value="AdoMet_MTases"/>
    <property type="match status" value="1"/>
</dbReference>
<proteinExistence type="predicted"/>
<dbReference type="InterPro" id="IPR013216">
    <property type="entry name" value="Methyltransf_11"/>
</dbReference>
<evidence type="ECO:0000313" key="2">
    <source>
        <dbReference type="EMBL" id="KKP48339.1"/>
    </source>
</evidence>
<protein>
    <submittedName>
        <fullName evidence="2">Methyltransferase domain protein</fullName>
    </submittedName>
</protein>
<dbReference type="EMBL" id="LBOZ01000001">
    <property type="protein sequence ID" value="KKP48339.1"/>
    <property type="molecule type" value="Genomic_DNA"/>
</dbReference>